<feature type="non-terminal residue" evidence="1">
    <location>
        <position position="1"/>
    </location>
</feature>
<dbReference type="GO" id="GO:0016787">
    <property type="term" value="F:hydrolase activity"/>
    <property type="evidence" value="ECO:0007669"/>
    <property type="project" value="UniProtKB-KW"/>
</dbReference>
<dbReference type="EMBL" id="AJWZ01008613">
    <property type="protein sequence ID" value="EKC53634.1"/>
    <property type="molecule type" value="Genomic_DNA"/>
</dbReference>
<name>K1SE39_9ZZZZ</name>
<evidence type="ECO:0000313" key="1">
    <source>
        <dbReference type="EMBL" id="EKC53634.1"/>
    </source>
</evidence>
<keyword evidence="1" id="KW-0378">Hydrolase</keyword>
<protein>
    <submittedName>
        <fullName evidence="1">Metal dependent phosphohydrolase</fullName>
    </submittedName>
</protein>
<reference evidence="1" key="1">
    <citation type="journal article" date="2013" name="Environ. Microbiol.">
        <title>Microbiota from the distal guts of lean and obese adolescents exhibit partial functional redundancy besides clear differences in community structure.</title>
        <authorList>
            <person name="Ferrer M."/>
            <person name="Ruiz A."/>
            <person name="Lanza F."/>
            <person name="Haange S.B."/>
            <person name="Oberbach A."/>
            <person name="Till H."/>
            <person name="Bargiela R."/>
            <person name="Campoy C."/>
            <person name="Segura M.T."/>
            <person name="Richter M."/>
            <person name="von Bergen M."/>
            <person name="Seifert J."/>
            <person name="Suarez A."/>
        </authorList>
    </citation>
    <scope>NUCLEOTIDE SEQUENCE</scope>
</reference>
<comment type="caution">
    <text evidence="1">The sequence shown here is derived from an EMBL/GenBank/DDBJ whole genome shotgun (WGS) entry which is preliminary data.</text>
</comment>
<dbReference type="AlphaFoldDB" id="K1SE39"/>
<proteinExistence type="predicted"/>
<accession>K1SE39</accession>
<gene>
    <name evidence="1" type="ORF">OBE_12493</name>
</gene>
<dbReference type="SUPFAM" id="SSF109604">
    <property type="entry name" value="HD-domain/PDEase-like"/>
    <property type="match status" value="1"/>
</dbReference>
<organism evidence="1">
    <name type="scientific">human gut metagenome</name>
    <dbReference type="NCBI Taxonomy" id="408170"/>
    <lineage>
        <taxon>unclassified sequences</taxon>
        <taxon>metagenomes</taxon>
        <taxon>organismal metagenomes</taxon>
    </lineage>
</organism>
<sequence length="174" mass="20029">SIDHARAGVQVLFEQGHIRDYLDDDSEDAMLRTAVEWHSAYRLPDGLDERTVMYCNILRDADKIDILRVYVETPLEDIYNVTTAELLASPVTPAVQQAFYEHHAVLRSIKQHPADHAVGHSSLVYELVYPESRCIVADQGWLWKLMDFKTHNPETATAFALMRKHMHQWLAENT</sequence>